<accession>F8ID30</accession>
<proteinExistence type="predicted"/>
<dbReference type="HOGENOM" id="CLU_3076013_0_0_9"/>
<dbReference type="AlphaFoldDB" id="F8ID30"/>
<dbReference type="PATRIC" id="fig|1048834.4.peg.2993"/>
<sequence>MTVADAVSLGIQFGPFVIALLSLVVALVCTILRIFVNVWPTFTRLHHGLDIR</sequence>
<keyword evidence="1" id="KW-0472">Membrane</keyword>
<evidence type="ECO:0000313" key="2">
    <source>
        <dbReference type="EMBL" id="AEJ45035.1"/>
    </source>
</evidence>
<reference evidence="3" key="2">
    <citation type="submission" date="2011-06" db="EMBL/GenBank/DDBJ databases">
        <title>The complete genome sequence of Alicyclobacillus acidocaldarius sp. Tc-4-1.</title>
        <authorList>
            <person name="Chen Y."/>
            <person name="He Y."/>
            <person name="Dong Z."/>
            <person name="Hu S."/>
        </authorList>
    </citation>
    <scope>NUCLEOTIDE SEQUENCE [LARGE SCALE GENOMIC DNA]</scope>
    <source>
        <strain evidence="3">Tc-4-1</strain>
    </source>
</reference>
<feature type="transmembrane region" description="Helical" evidence="1">
    <location>
        <begin position="16"/>
        <end position="36"/>
    </location>
</feature>
<evidence type="ECO:0000256" key="1">
    <source>
        <dbReference type="SAM" id="Phobius"/>
    </source>
</evidence>
<dbReference type="EMBL" id="CP002902">
    <property type="protein sequence ID" value="AEJ45035.1"/>
    <property type="molecule type" value="Genomic_DNA"/>
</dbReference>
<protein>
    <submittedName>
        <fullName evidence="2">Uncharacterized protein</fullName>
    </submittedName>
</protein>
<dbReference type="Proteomes" id="UP000000292">
    <property type="component" value="Chromosome"/>
</dbReference>
<evidence type="ECO:0000313" key="3">
    <source>
        <dbReference type="Proteomes" id="UP000000292"/>
    </source>
</evidence>
<keyword evidence="1" id="KW-0812">Transmembrane</keyword>
<keyword evidence="1" id="KW-1133">Transmembrane helix</keyword>
<dbReference type="Pfam" id="PF16935">
    <property type="entry name" value="Hol_Tox"/>
    <property type="match status" value="1"/>
</dbReference>
<reference evidence="2 3" key="1">
    <citation type="journal article" date="2011" name="J. Bacteriol.">
        <title>Complete Genome Sequence of Alicyclobacillus acidocaldarius Strain Tc-4-1.</title>
        <authorList>
            <person name="Chen Y."/>
            <person name="He Y."/>
            <person name="Zhang B."/>
            <person name="Yang J."/>
            <person name="Li W."/>
            <person name="Dong Z."/>
            <person name="Hu S."/>
        </authorList>
    </citation>
    <scope>NUCLEOTIDE SEQUENCE [LARGE SCALE GENOMIC DNA]</scope>
    <source>
        <strain evidence="2 3">Tc-4-1</strain>
    </source>
</reference>
<dbReference type="RefSeq" id="WP_014465834.1">
    <property type="nucleotide sequence ID" value="NC_017167.1"/>
</dbReference>
<organism evidence="2 3">
    <name type="scientific">Alicyclobacillus acidocaldarius (strain Tc-4-1)</name>
    <name type="common">Bacillus acidocaldarius</name>
    <dbReference type="NCBI Taxonomy" id="1048834"/>
    <lineage>
        <taxon>Bacteria</taxon>
        <taxon>Bacillati</taxon>
        <taxon>Bacillota</taxon>
        <taxon>Bacilli</taxon>
        <taxon>Bacillales</taxon>
        <taxon>Alicyclobacillaceae</taxon>
        <taxon>Alicyclobacillus</taxon>
    </lineage>
</organism>
<gene>
    <name evidence="2" type="ordered locus">TC41_3152</name>
</gene>
<name>F8ID30_ALIAT</name>
<dbReference type="KEGG" id="aad:TC41_3152"/>
<dbReference type="InterPro" id="IPR031616">
    <property type="entry name" value="BsrE-like"/>
</dbReference>